<dbReference type="HOGENOM" id="CLU_000445_70_20_7"/>
<dbReference type="SMART" id="SM00052">
    <property type="entry name" value="EAL"/>
    <property type="match status" value="1"/>
</dbReference>
<dbReference type="NCBIfam" id="TIGR00254">
    <property type="entry name" value="GGDEF"/>
    <property type="match status" value="1"/>
</dbReference>
<dbReference type="KEGG" id="pca:Pcar_1343"/>
<evidence type="ECO:0000256" key="3">
    <source>
        <dbReference type="ARBA" id="ARBA00051114"/>
    </source>
</evidence>
<dbReference type="SUPFAM" id="SSF55785">
    <property type="entry name" value="PYP-like sensor domain (PAS domain)"/>
    <property type="match status" value="4"/>
</dbReference>
<dbReference type="InterPro" id="IPR001610">
    <property type="entry name" value="PAC"/>
</dbReference>
<dbReference type="SUPFAM" id="SSF141868">
    <property type="entry name" value="EAL domain-like"/>
    <property type="match status" value="1"/>
</dbReference>
<dbReference type="Pfam" id="PF13185">
    <property type="entry name" value="GAF_2"/>
    <property type="match status" value="1"/>
</dbReference>
<feature type="domain" description="PAC" evidence="7">
    <location>
        <begin position="758"/>
        <end position="810"/>
    </location>
</feature>
<dbReference type="CDD" id="cd01949">
    <property type="entry name" value="GGDEF"/>
    <property type="match status" value="1"/>
</dbReference>
<evidence type="ECO:0000313" key="10">
    <source>
        <dbReference type="EMBL" id="ABA88592.1"/>
    </source>
</evidence>
<dbReference type="InterPro" id="IPR043128">
    <property type="entry name" value="Rev_trsase/Diguanyl_cyclase"/>
</dbReference>
<evidence type="ECO:0000256" key="1">
    <source>
        <dbReference type="ARBA" id="ARBA00022679"/>
    </source>
</evidence>
<comment type="caution">
    <text evidence="4">Lacks conserved residue(s) required for the propagation of feature annotation.</text>
</comment>
<dbReference type="SMART" id="SM00065">
    <property type="entry name" value="GAF"/>
    <property type="match status" value="1"/>
</dbReference>
<keyword evidence="1" id="KW-0808">Transferase</keyword>
<dbReference type="SMART" id="SM00091">
    <property type="entry name" value="PAS"/>
    <property type="match status" value="4"/>
</dbReference>
<dbReference type="OrthoDB" id="7673416at2"/>
<name>Q3A4W5_SYNC1</name>
<keyword evidence="2" id="KW-0418">Kinase</keyword>
<reference evidence="11" key="1">
    <citation type="submission" date="2005-10" db="EMBL/GenBank/DDBJ databases">
        <title>Complete sequence of Pelobacter carbinolicus DSM 2380.</title>
        <authorList>
            <person name="Copeland A."/>
            <person name="Lucas S."/>
            <person name="Lapidus A."/>
            <person name="Barry K."/>
            <person name="Detter J.C."/>
            <person name="Glavina T."/>
            <person name="Hammon N."/>
            <person name="Israni S."/>
            <person name="Pitluck S."/>
            <person name="Chertkov O."/>
            <person name="Schmutz J."/>
            <person name="Larimer F."/>
            <person name="Land M."/>
            <person name="Kyrpides N."/>
            <person name="Ivanova N."/>
            <person name="Richardson P."/>
        </authorList>
    </citation>
    <scope>NUCLEOTIDE SEQUENCE [LARGE SCALE GENOMIC DNA]</scope>
    <source>
        <strain evidence="11">DSM 2380 / NBRC 103641 / GraBd1</strain>
    </source>
</reference>
<dbReference type="FunFam" id="3.20.20.450:FF:000001">
    <property type="entry name" value="Cyclic di-GMP phosphodiesterase yahA"/>
    <property type="match status" value="1"/>
</dbReference>
<dbReference type="Gene3D" id="3.20.20.450">
    <property type="entry name" value="EAL domain"/>
    <property type="match status" value="1"/>
</dbReference>
<dbReference type="SUPFAM" id="SSF55073">
    <property type="entry name" value="Nucleotide cyclase"/>
    <property type="match status" value="1"/>
</dbReference>
<dbReference type="SMART" id="SM00448">
    <property type="entry name" value="REC"/>
    <property type="match status" value="1"/>
</dbReference>
<dbReference type="PROSITE" id="PS50110">
    <property type="entry name" value="RESPONSE_REGULATORY"/>
    <property type="match status" value="1"/>
</dbReference>
<feature type="domain" description="PAS" evidence="6">
    <location>
        <begin position="562"/>
        <end position="619"/>
    </location>
</feature>
<feature type="domain" description="PAS" evidence="6">
    <location>
        <begin position="174"/>
        <end position="211"/>
    </location>
</feature>
<dbReference type="SMART" id="SM00267">
    <property type="entry name" value="GGDEF"/>
    <property type="match status" value="1"/>
</dbReference>
<dbReference type="Pfam" id="PF00072">
    <property type="entry name" value="Response_reg"/>
    <property type="match status" value="1"/>
</dbReference>
<feature type="domain" description="PAS" evidence="6">
    <location>
        <begin position="685"/>
        <end position="731"/>
    </location>
</feature>
<dbReference type="SUPFAM" id="SSF55781">
    <property type="entry name" value="GAF domain-like"/>
    <property type="match status" value="1"/>
</dbReference>
<gene>
    <name evidence="10" type="ordered locus">Pcar_1343</name>
</gene>
<protein>
    <submittedName>
        <fullName evidence="10">Response receiver sensor diguanylate cyclase/phosphodiesterase, PAS, GAF, PAS, PAS and PAS domain-containing</fullName>
    </submittedName>
</protein>
<dbReference type="Pfam" id="PF13426">
    <property type="entry name" value="PAS_9"/>
    <property type="match status" value="1"/>
</dbReference>
<dbReference type="STRING" id="338963.Pcar_1343"/>
<dbReference type="Pfam" id="PF00990">
    <property type="entry name" value="GGDEF"/>
    <property type="match status" value="1"/>
</dbReference>
<organism evidence="10 11">
    <name type="scientific">Syntrophotalea carbinolica (strain DSM 2380 / NBRC 103641 / GraBd1)</name>
    <name type="common">Pelobacter carbinolicus</name>
    <dbReference type="NCBI Taxonomy" id="338963"/>
    <lineage>
        <taxon>Bacteria</taxon>
        <taxon>Pseudomonadati</taxon>
        <taxon>Thermodesulfobacteriota</taxon>
        <taxon>Desulfuromonadia</taxon>
        <taxon>Desulfuromonadales</taxon>
        <taxon>Syntrophotaleaceae</taxon>
        <taxon>Syntrophotalea</taxon>
    </lineage>
</organism>
<dbReference type="InterPro" id="IPR035919">
    <property type="entry name" value="EAL_sf"/>
</dbReference>
<feature type="domain" description="PAC" evidence="7">
    <location>
        <begin position="215"/>
        <end position="267"/>
    </location>
</feature>
<feature type="domain" description="EAL" evidence="8">
    <location>
        <begin position="983"/>
        <end position="1238"/>
    </location>
</feature>
<dbReference type="InterPro" id="IPR013655">
    <property type="entry name" value="PAS_fold_3"/>
</dbReference>
<dbReference type="Gene3D" id="3.30.450.20">
    <property type="entry name" value="PAS domain"/>
    <property type="match status" value="4"/>
</dbReference>
<dbReference type="PANTHER" id="PTHR44757:SF2">
    <property type="entry name" value="BIOFILM ARCHITECTURE MAINTENANCE PROTEIN MBAA"/>
    <property type="match status" value="1"/>
</dbReference>
<dbReference type="InterPro" id="IPR003018">
    <property type="entry name" value="GAF"/>
</dbReference>
<reference evidence="10 11" key="2">
    <citation type="journal article" date="2012" name="BMC Genomics">
        <title>The genome of Pelobacter carbinolicus reveals surprising metabolic capabilities and physiological features.</title>
        <authorList>
            <person name="Aklujkar M."/>
            <person name="Haveman S.A."/>
            <person name="Didonato R.Jr."/>
            <person name="Chertkov O."/>
            <person name="Han C.S."/>
            <person name="Land M.L."/>
            <person name="Brown P."/>
            <person name="Lovley D.R."/>
        </authorList>
    </citation>
    <scope>NUCLEOTIDE SEQUENCE [LARGE SCALE GENOMIC DNA]</scope>
    <source>
        <strain evidence="11">DSM 2380 / NBRC 103641 / GraBd1</strain>
    </source>
</reference>
<dbReference type="Gene3D" id="3.30.450.40">
    <property type="match status" value="1"/>
</dbReference>
<dbReference type="CDD" id="cd00130">
    <property type="entry name" value="PAS"/>
    <property type="match status" value="4"/>
</dbReference>
<dbReference type="InterPro" id="IPR029016">
    <property type="entry name" value="GAF-like_dom_sf"/>
</dbReference>
<dbReference type="Gene3D" id="3.40.50.2300">
    <property type="match status" value="1"/>
</dbReference>
<sequence length="1274" mass="144543">MVSAQLNILLVENDPSYADAIRNVFLATCPSWNVKQVDTLQKSHLLMAGEVPDLVLIAIDLHDENAIETLTLPPEDAPCPIIVMATKVKEDAAMEVLKAGAMDFIVKSPEAIRELPHRVARVLDHWRVRQDNTLLEMELCQANLIVDNSPAVLFHWKAEDGWPIVSVSKNISQFGYAQEELMSGDFSYATLVHPKDLDRLEEELQAQINRGERIFQTEYRIITKQKEVRWVDERTFVERDAAGKVSHYQGFIIDIDERKRTELVMAARMRLLQLATNNTLAQLLEATLDEAEALTESRMGFYHFLEDDQKTLSLQAWSRRTKSDFCNIEGAGLHYPLEKAGVWVDCIRERRAVFHNDYASLPHANGLPKGHPPIVRELVVPVFRGEKIVAVLGMANKAEAYTQRDAEAASLLADFAWTTLERKLTEESLQVSEQKYRHIVDHAPFGITRTTRDGKLISANPAMANILKYDSSQELLETIGRSSLQEVIFSNPADREDMVDKVIISNSWCLHNLSLRCKDGSLATCRVHSRRLSEKGSQNWEYENFLEDITEQLETQQTLQKNKKNIQQLAENTEAVLYEYNLSDNKWTYMAPQVERIFGYKPEDWIDNQFWLDRVHEADWGKASREELSKLNQQEAHSIEYRFYKKDGSIVWVRDIIRIESDAENKLCLHGLLIDITDSKQSESQLKKLSRAIEQSPVSVVITDPEGRIEYVNPKFTQLTGYTLEEVIAQNPRILKSGNLLPSVYDSLWKTITSGKEWYGELENKRKDGSIFWESASISPLFDESGKIINFIGVKEDITQRKLNEKRLEYMATHDGLTGLANRTLLYDHLEIALHQSQRSKKLVAVILLDLDRFKVINDSLGHLVGDQVLKAVGQRLKQYVRSTDTVARLGGDEFVVLLTDVRDTTAAGKIAHNLLRKLNEPFFLHGRELYVSASFGICLSETDNVDGTILLRNADIAMYKAKAEGCGLYFYSHEMNEHLIKTLEMENSLRQALEKNEFQLYYQPKVEHATGRIIGCEALLRWRHPQRGMIPPSEFIPLAEETGLIVQIGHWVLAEACRQSKIWETEGLPPLTMAVNISARQFYQGENLIQAVKSTLERSQLVPSQLELELTESMVMKDAVNAERTMRKIKQLGVSLSLDDFGTGYSSLNYLRSFPVDSLKIDRSFILDIASDASSAAILNSIIAIAHTLGLQTVAEGVENNDQLALVANCGCNYIQGYLFSRPLPPEDFVALFLANKGKIATPEQISLCKNSQNTNYLKQDKMNAIPITCPPW</sequence>
<feature type="domain" description="PAC" evidence="7">
    <location>
        <begin position="637"/>
        <end position="688"/>
    </location>
</feature>
<dbReference type="NCBIfam" id="TIGR00229">
    <property type="entry name" value="sensory_box"/>
    <property type="match status" value="4"/>
</dbReference>
<feature type="domain" description="GGDEF" evidence="9">
    <location>
        <begin position="842"/>
        <end position="975"/>
    </location>
</feature>
<dbReference type="Pfam" id="PF13188">
    <property type="entry name" value="PAS_8"/>
    <property type="match status" value="1"/>
</dbReference>
<dbReference type="GO" id="GO:0071111">
    <property type="term" value="F:cyclic-guanylate-specific phosphodiesterase activity"/>
    <property type="evidence" value="ECO:0007669"/>
    <property type="project" value="UniProtKB-EC"/>
</dbReference>
<dbReference type="AlphaFoldDB" id="Q3A4W5"/>
<dbReference type="InterPro" id="IPR001789">
    <property type="entry name" value="Sig_transdc_resp-reg_receiver"/>
</dbReference>
<evidence type="ECO:0000313" key="11">
    <source>
        <dbReference type="Proteomes" id="UP000002534"/>
    </source>
</evidence>
<dbReference type="SMART" id="SM00086">
    <property type="entry name" value="PAC"/>
    <property type="match status" value="4"/>
</dbReference>
<dbReference type="InterPro" id="IPR052155">
    <property type="entry name" value="Biofilm_reg_signaling"/>
</dbReference>
<evidence type="ECO:0000259" key="9">
    <source>
        <dbReference type="PROSITE" id="PS50887"/>
    </source>
</evidence>
<dbReference type="InterPro" id="IPR035965">
    <property type="entry name" value="PAS-like_dom_sf"/>
</dbReference>
<dbReference type="InterPro" id="IPR011006">
    <property type="entry name" value="CheY-like_superfamily"/>
</dbReference>
<feature type="domain" description="Response regulatory" evidence="5">
    <location>
        <begin position="7"/>
        <end position="122"/>
    </location>
</feature>
<dbReference type="EMBL" id="CP000142">
    <property type="protein sequence ID" value="ABA88592.1"/>
    <property type="molecule type" value="Genomic_DNA"/>
</dbReference>
<evidence type="ECO:0000256" key="2">
    <source>
        <dbReference type="ARBA" id="ARBA00022777"/>
    </source>
</evidence>
<dbReference type="FunFam" id="3.30.70.270:FF:000001">
    <property type="entry name" value="Diguanylate cyclase domain protein"/>
    <property type="match status" value="1"/>
</dbReference>
<dbReference type="RefSeq" id="WP_011341070.1">
    <property type="nucleotide sequence ID" value="NC_007498.2"/>
</dbReference>
<dbReference type="InterPro" id="IPR000160">
    <property type="entry name" value="GGDEF_dom"/>
</dbReference>
<dbReference type="PROSITE" id="PS50887">
    <property type="entry name" value="GGDEF"/>
    <property type="match status" value="1"/>
</dbReference>
<dbReference type="InterPro" id="IPR029787">
    <property type="entry name" value="Nucleotide_cyclase"/>
</dbReference>
<keyword evidence="11" id="KW-1185">Reference proteome</keyword>
<dbReference type="InterPro" id="IPR000700">
    <property type="entry name" value="PAS-assoc_C"/>
</dbReference>
<dbReference type="eggNOG" id="COG5001">
    <property type="taxonomic scope" value="Bacteria"/>
</dbReference>
<evidence type="ECO:0000256" key="4">
    <source>
        <dbReference type="PROSITE-ProRule" id="PRU00169"/>
    </source>
</evidence>
<dbReference type="GO" id="GO:0000160">
    <property type="term" value="P:phosphorelay signal transduction system"/>
    <property type="evidence" value="ECO:0007669"/>
    <property type="project" value="InterPro"/>
</dbReference>
<dbReference type="PROSITE" id="PS50883">
    <property type="entry name" value="EAL"/>
    <property type="match status" value="1"/>
</dbReference>
<dbReference type="PANTHER" id="PTHR44757">
    <property type="entry name" value="DIGUANYLATE CYCLASE DGCP"/>
    <property type="match status" value="1"/>
</dbReference>
<dbReference type="GO" id="GO:0071732">
    <property type="term" value="P:cellular response to nitric oxide"/>
    <property type="evidence" value="ECO:0007669"/>
    <property type="project" value="UniProtKB-ARBA"/>
</dbReference>
<accession>Q3A4W5</accession>
<dbReference type="Gene3D" id="3.30.70.270">
    <property type="match status" value="1"/>
</dbReference>
<evidence type="ECO:0000259" key="8">
    <source>
        <dbReference type="PROSITE" id="PS50883"/>
    </source>
</evidence>
<dbReference type="InterPro" id="IPR001633">
    <property type="entry name" value="EAL_dom"/>
</dbReference>
<dbReference type="PROSITE" id="PS50113">
    <property type="entry name" value="PAC"/>
    <property type="match status" value="3"/>
</dbReference>
<dbReference type="SUPFAM" id="SSF52172">
    <property type="entry name" value="CheY-like"/>
    <property type="match status" value="1"/>
</dbReference>
<dbReference type="CDD" id="cd00156">
    <property type="entry name" value="REC"/>
    <property type="match status" value="1"/>
</dbReference>
<comment type="catalytic activity">
    <reaction evidence="3">
        <text>3',3'-c-di-GMP + H2O = 5'-phosphoguanylyl(3'-&gt;5')guanosine + H(+)</text>
        <dbReference type="Rhea" id="RHEA:24902"/>
        <dbReference type="ChEBI" id="CHEBI:15377"/>
        <dbReference type="ChEBI" id="CHEBI:15378"/>
        <dbReference type="ChEBI" id="CHEBI:58754"/>
        <dbReference type="ChEBI" id="CHEBI:58805"/>
        <dbReference type="EC" id="3.1.4.52"/>
    </reaction>
    <physiologicalReaction direction="left-to-right" evidence="3">
        <dbReference type="Rhea" id="RHEA:24903"/>
    </physiologicalReaction>
</comment>
<evidence type="ECO:0000259" key="6">
    <source>
        <dbReference type="PROSITE" id="PS50112"/>
    </source>
</evidence>
<dbReference type="Proteomes" id="UP000002534">
    <property type="component" value="Chromosome"/>
</dbReference>
<dbReference type="PROSITE" id="PS50112">
    <property type="entry name" value="PAS"/>
    <property type="match status" value="3"/>
</dbReference>
<proteinExistence type="predicted"/>
<dbReference type="Pfam" id="PF00563">
    <property type="entry name" value="EAL"/>
    <property type="match status" value="1"/>
</dbReference>
<dbReference type="GO" id="GO:0016301">
    <property type="term" value="F:kinase activity"/>
    <property type="evidence" value="ECO:0007669"/>
    <property type="project" value="UniProtKB-KW"/>
</dbReference>
<evidence type="ECO:0000259" key="5">
    <source>
        <dbReference type="PROSITE" id="PS50110"/>
    </source>
</evidence>
<evidence type="ECO:0000259" key="7">
    <source>
        <dbReference type="PROSITE" id="PS50113"/>
    </source>
</evidence>
<dbReference type="InterPro" id="IPR000014">
    <property type="entry name" value="PAS"/>
</dbReference>
<dbReference type="CDD" id="cd01948">
    <property type="entry name" value="EAL"/>
    <property type="match status" value="1"/>
</dbReference>
<dbReference type="Pfam" id="PF08447">
    <property type="entry name" value="PAS_3"/>
    <property type="match status" value="2"/>
</dbReference>